<name>A0A9P8QA52_WICPI</name>
<sequence length="222" mass="25460">MFKDSMKEQSGIRFKLLSWTSNIFNLVKFVKSGNVSKLFDSNFSSLTKDKIKGLKEVNLALANVKEAKFEDMMFNCVIGFNWRSKVFRLLKGLAMLEMLLLLELMFIFFKEVNWLIDEGSSWILLKDKSSCNKFFNWFTLSGKVSNSLEDKSKIFKFGGNSGKVISLLQLKVKMDKLRNLQMDSGMELMKFLSRSKDTSSLAYTTLGGKTLVLMLTILKELN</sequence>
<reference evidence="1" key="2">
    <citation type="submission" date="2021-01" db="EMBL/GenBank/DDBJ databases">
        <authorList>
            <person name="Schikora-Tamarit M.A."/>
        </authorList>
    </citation>
    <scope>NUCLEOTIDE SEQUENCE</scope>
    <source>
        <strain evidence="1">CBS2887</strain>
    </source>
</reference>
<evidence type="ECO:0000313" key="1">
    <source>
        <dbReference type="EMBL" id="KAH3685689.1"/>
    </source>
</evidence>
<gene>
    <name evidence="1" type="ORF">WICPIJ_003330</name>
</gene>
<accession>A0A9P8QA52</accession>
<organism evidence="1 2">
    <name type="scientific">Wickerhamomyces pijperi</name>
    <name type="common">Yeast</name>
    <name type="synonym">Pichia pijperi</name>
    <dbReference type="NCBI Taxonomy" id="599730"/>
    <lineage>
        <taxon>Eukaryota</taxon>
        <taxon>Fungi</taxon>
        <taxon>Dikarya</taxon>
        <taxon>Ascomycota</taxon>
        <taxon>Saccharomycotina</taxon>
        <taxon>Saccharomycetes</taxon>
        <taxon>Phaffomycetales</taxon>
        <taxon>Wickerhamomycetaceae</taxon>
        <taxon>Wickerhamomyces</taxon>
    </lineage>
</organism>
<keyword evidence="2" id="KW-1185">Reference proteome</keyword>
<evidence type="ECO:0000313" key="2">
    <source>
        <dbReference type="Proteomes" id="UP000774326"/>
    </source>
</evidence>
<reference evidence="1" key="1">
    <citation type="journal article" date="2021" name="Open Biol.">
        <title>Shared evolutionary footprints suggest mitochondrial oxidative damage underlies multiple complex I losses in fungi.</title>
        <authorList>
            <person name="Schikora-Tamarit M.A."/>
            <person name="Marcet-Houben M."/>
            <person name="Nosek J."/>
            <person name="Gabaldon T."/>
        </authorList>
    </citation>
    <scope>NUCLEOTIDE SEQUENCE</scope>
    <source>
        <strain evidence="1">CBS2887</strain>
    </source>
</reference>
<dbReference type="AlphaFoldDB" id="A0A9P8QA52"/>
<dbReference type="EMBL" id="JAEUBG010001839">
    <property type="protein sequence ID" value="KAH3685689.1"/>
    <property type="molecule type" value="Genomic_DNA"/>
</dbReference>
<comment type="caution">
    <text evidence="1">The sequence shown here is derived from an EMBL/GenBank/DDBJ whole genome shotgun (WGS) entry which is preliminary data.</text>
</comment>
<dbReference type="Proteomes" id="UP000774326">
    <property type="component" value="Unassembled WGS sequence"/>
</dbReference>
<protein>
    <submittedName>
        <fullName evidence="1">Uncharacterized protein</fullName>
    </submittedName>
</protein>
<proteinExistence type="predicted"/>